<accession>A0AAD7ZV01</accession>
<reference evidence="1" key="1">
    <citation type="journal article" date="2023" name="IScience">
        <title>Live-bearing cockroach genome reveals convergent evolutionary mechanisms linked to viviparity in insects and beyond.</title>
        <authorList>
            <person name="Fouks B."/>
            <person name="Harrison M.C."/>
            <person name="Mikhailova A.A."/>
            <person name="Marchal E."/>
            <person name="English S."/>
            <person name="Carruthers M."/>
            <person name="Jennings E.C."/>
            <person name="Chiamaka E.L."/>
            <person name="Frigard R.A."/>
            <person name="Pippel M."/>
            <person name="Attardo G.M."/>
            <person name="Benoit J.B."/>
            <person name="Bornberg-Bauer E."/>
            <person name="Tobe S.S."/>
        </authorList>
    </citation>
    <scope>NUCLEOTIDE SEQUENCE</scope>
    <source>
        <strain evidence="1">Stay&amp;Tobe</strain>
    </source>
</reference>
<sequence>APLMKDLYEERLSILKQVMEEKLSSTNVRRASARKAEGLDLFSGQTIQFRMRL</sequence>
<protein>
    <submittedName>
        <fullName evidence="1">Uncharacterized protein</fullName>
    </submittedName>
</protein>
<evidence type="ECO:0000313" key="1">
    <source>
        <dbReference type="EMBL" id="KAJ9587130.1"/>
    </source>
</evidence>
<name>A0AAD7ZV01_DIPPU</name>
<organism evidence="1 2">
    <name type="scientific">Diploptera punctata</name>
    <name type="common">Pacific beetle cockroach</name>
    <dbReference type="NCBI Taxonomy" id="6984"/>
    <lineage>
        <taxon>Eukaryota</taxon>
        <taxon>Metazoa</taxon>
        <taxon>Ecdysozoa</taxon>
        <taxon>Arthropoda</taxon>
        <taxon>Hexapoda</taxon>
        <taxon>Insecta</taxon>
        <taxon>Pterygota</taxon>
        <taxon>Neoptera</taxon>
        <taxon>Polyneoptera</taxon>
        <taxon>Dictyoptera</taxon>
        <taxon>Blattodea</taxon>
        <taxon>Blaberoidea</taxon>
        <taxon>Blaberidae</taxon>
        <taxon>Diplopterinae</taxon>
        <taxon>Diploptera</taxon>
    </lineage>
</organism>
<feature type="non-terminal residue" evidence="1">
    <location>
        <position position="1"/>
    </location>
</feature>
<proteinExistence type="predicted"/>
<dbReference type="Proteomes" id="UP001233999">
    <property type="component" value="Unassembled WGS sequence"/>
</dbReference>
<evidence type="ECO:0000313" key="2">
    <source>
        <dbReference type="Proteomes" id="UP001233999"/>
    </source>
</evidence>
<keyword evidence="2" id="KW-1185">Reference proteome</keyword>
<dbReference type="EMBL" id="JASPKZ010006544">
    <property type="protein sequence ID" value="KAJ9587130.1"/>
    <property type="molecule type" value="Genomic_DNA"/>
</dbReference>
<feature type="non-terminal residue" evidence="1">
    <location>
        <position position="53"/>
    </location>
</feature>
<dbReference type="AlphaFoldDB" id="A0AAD7ZV01"/>
<gene>
    <name evidence="1" type="ORF">L9F63_028299</name>
</gene>
<comment type="caution">
    <text evidence="1">The sequence shown here is derived from an EMBL/GenBank/DDBJ whole genome shotgun (WGS) entry which is preliminary data.</text>
</comment>
<reference evidence="1" key="2">
    <citation type="submission" date="2023-05" db="EMBL/GenBank/DDBJ databases">
        <authorList>
            <person name="Fouks B."/>
        </authorList>
    </citation>
    <scope>NUCLEOTIDE SEQUENCE</scope>
    <source>
        <strain evidence="1">Stay&amp;Tobe</strain>
        <tissue evidence="1">Testes</tissue>
    </source>
</reference>